<protein>
    <submittedName>
        <fullName evidence="1">Uncharacterized protein</fullName>
    </submittedName>
</protein>
<gene>
    <name evidence="1" type="ORF">GBAR_LOCUS22782</name>
</gene>
<accession>A0AA35T4E0</accession>
<proteinExistence type="predicted"/>
<reference evidence="1" key="1">
    <citation type="submission" date="2023-03" db="EMBL/GenBank/DDBJ databases">
        <authorList>
            <person name="Steffen K."/>
            <person name="Cardenas P."/>
        </authorList>
    </citation>
    <scope>NUCLEOTIDE SEQUENCE</scope>
</reference>
<evidence type="ECO:0000313" key="1">
    <source>
        <dbReference type="EMBL" id="CAI8040997.1"/>
    </source>
</evidence>
<dbReference type="EMBL" id="CASHTH010003153">
    <property type="protein sequence ID" value="CAI8040997.1"/>
    <property type="molecule type" value="Genomic_DNA"/>
</dbReference>
<comment type="caution">
    <text evidence="1">The sequence shown here is derived from an EMBL/GenBank/DDBJ whole genome shotgun (WGS) entry which is preliminary data.</text>
</comment>
<dbReference type="AlphaFoldDB" id="A0AA35T4E0"/>
<evidence type="ECO:0000313" key="2">
    <source>
        <dbReference type="Proteomes" id="UP001174909"/>
    </source>
</evidence>
<name>A0AA35T4E0_GEOBA</name>
<organism evidence="1 2">
    <name type="scientific">Geodia barretti</name>
    <name type="common">Barrett's horny sponge</name>
    <dbReference type="NCBI Taxonomy" id="519541"/>
    <lineage>
        <taxon>Eukaryota</taxon>
        <taxon>Metazoa</taxon>
        <taxon>Porifera</taxon>
        <taxon>Demospongiae</taxon>
        <taxon>Heteroscleromorpha</taxon>
        <taxon>Tetractinellida</taxon>
        <taxon>Astrophorina</taxon>
        <taxon>Geodiidae</taxon>
        <taxon>Geodia</taxon>
    </lineage>
</organism>
<dbReference type="Proteomes" id="UP001174909">
    <property type="component" value="Unassembled WGS sequence"/>
</dbReference>
<feature type="non-terminal residue" evidence="1">
    <location>
        <position position="61"/>
    </location>
</feature>
<keyword evidence="2" id="KW-1185">Reference proteome</keyword>
<sequence>HQVKLVYFLGYYLECSHLPRSLCYISEMQIKTDSHLFGIEESGAEDCTMMPPLTPITVCIH</sequence>